<dbReference type="EMBL" id="JACEIO010000001">
    <property type="protein sequence ID" value="MBA4535671.1"/>
    <property type="molecule type" value="Genomic_DNA"/>
</dbReference>
<evidence type="ECO:0000313" key="3">
    <source>
        <dbReference type="Proteomes" id="UP000472971"/>
    </source>
</evidence>
<comment type="caution">
    <text evidence="2">The sequence shown here is derived from an EMBL/GenBank/DDBJ whole genome shotgun (WGS) entry which is preliminary data.</text>
</comment>
<sequence length="117" mass="13278">MKAKPFLFGFFIGGVAAGISMLLSTPSPGKELRIELKNCKDEWVHRLTDLKSNLAEIKKATNILSEESKSIIITFMKDIKNLINQWKSEIKPHQHKIKLEMIEIEKAINDLEASLSN</sequence>
<dbReference type="RefSeq" id="WP_163238996.1">
    <property type="nucleotide sequence ID" value="NZ_CP082780.1"/>
</dbReference>
<evidence type="ECO:0000313" key="4">
    <source>
        <dbReference type="Proteomes" id="UP000570010"/>
    </source>
</evidence>
<dbReference type="Proteomes" id="UP000570010">
    <property type="component" value="Unassembled WGS sequence"/>
</dbReference>
<dbReference type="Proteomes" id="UP000472971">
    <property type="component" value="Unassembled WGS sequence"/>
</dbReference>
<reference evidence="2 3" key="1">
    <citation type="submission" date="2020-02" db="EMBL/GenBank/DDBJ databases">
        <title>Bacillus aquiflavi sp. nov., isolated from yellow water of strong flavor Chinese baijiu in Yibin region of China.</title>
        <authorList>
            <person name="Xie J."/>
        </authorList>
    </citation>
    <scope>NUCLEOTIDE SEQUENCE [LARGE SCALE GENOMIC DNA]</scope>
    <source>
        <strain evidence="2 3">3H-10</strain>
    </source>
</reference>
<dbReference type="InterPro" id="IPR052928">
    <property type="entry name" value="Desiccation-related_membrane"/>
</dbReference>
<dbReference type="AlphaFoldDB" id="A0A6B3VUP8"/>
<dbReference type="PANTHER" id="PTHR35792:SF3">
    <property type="entry name" value="IG HYPOTHETICAL 17707"/>
    <property type="match status" value="1"/>
</dbReference>
<gene>
    <name evidence="2" type="ORF">G4D64_00620</name>
    <name evidence="1" type="ORF">H1Z61_00620</name>
</gene>
<organism evidence="2 3">
    <name type="scientific">Bacillus aquiflavi</name>
    <dbReference type="NCBI Taxonomy" id="2672567"/>
    <lineage>
        <taxon>Bacteria</taxon>
        <taxon>Bacillati</taxon>
        <taxon>Bacillota</taxon>
        <taxon>Bacilli</taxon>
        <taxon>Bacillales</taxon>
        <taxon>Bacillaceae</taxon>
        <taxon>Bacillus</taxon>
    </lineage>
</organism>
<dbReference type="EMBL" id="JAAIWN010000001">
    <property type="protein sequence ID" value="NEY80047.1"/>
    <property type="molecule type" value="Genomic_DNA"/>
</dbReference>
<accession>A0A6B3VUP8</accession>
<keyword evidence="3" id="KW-1185">Reference proteome</keyword>
<proteinExistence type="predicted"/>
<evidence type="ECO:0000313" key="1">
    <source>
        <dbReference type="EMBL" id="MBA4535671.1"/>
    </source>
</evidence>
<evidence type="ECO:0000313" key="2">
    <source>
        <dbReference type="EMBL" id="NEY80047.1"/>
    </source>
</evidence>
<reference evidence="1 4" key="2">
    <citation type="submission" date="2020-07" db="EMBL/GenBank/DDBJ databases">
        <authorList>
            <person name="Feng H."/>
        </authorList>
    </citation>
    <scope>NUCLEOTIDE SEQUENCE [LARGE SCALE GENOMIC DNA]</scope>
    <source>
        <strain evidence="4">s-12</strain>
        <strain evidence="1">S-12</strain>
    </source>
</reference>
<protein>
    <submittedName>
        <fullName evidence="2">YtxH domain-containing protein</fullName>
    </submittedName>
</protein>
<name>A0A6B3VUP8_9BACI</name>
<dbReference type="PANTHER" id="PTHR35792">
    <property type="entry name" value="GENERAL STRESS PROTEIN"/>
    <property type="match status" value="1"/>
</dbReference>